<comment type="cofactor">
    <cofactor evidence="1">
        <name>heme</name>
        <dbReference type="ChEBI" id="CHEBI:30413"/>
    </cofactor>
</comment>
<dbReference type="PANTHER" id="PTHR24292:SF102">
    <property type="entry name" value="CYTOCHROME P450 FAMILY-RELATED"/>
    <property type="match status" value="1"/>
</dbReference>
<feature type="non-terminal residue" evidence="8">
    <location>
        <position position="363"/>
    </location>
</feature>
<dbReference type="PRINTS" id="PR00385">
    <property type="entry name" value="P450"/>
</dbReference>
<evidence type="ECO:0000256" key="2">
    <source>
        <dbReference type="ARBA" id="ARBA00010617"/>
    </source>
</evidence>
<keyword evidence="6" id="KW-0408">Iron</keyword>
<keyword evidence="7" id="KW-0503">Monooxygenase</keyword>
<name>A0AAN5IDD7_9BILA</name>
<accession>A0AAN5IDD7</accession>
<evidence type="ECO:0000256" key="5">
    <source>
        <dbReference type="ARBA" id="ARBA00023002"/>
    </source>
</evidence>
<keyword evidence="3" id="KW-0349">Heme</keyword>
<protein>
    <recommendedName>
        <fullName evidence="10">Cytochrome P450</fullName>
    </recommendedName>
</protein>
<evidence type="ECO:0000313" key="9">
    <source>
        <dbReference type="Proteomes" id="UP001328107"/>
    </source>
</evidence>
<evidence type="ECO:0000256" key="4">
    <source>
        <dbReference type="ARBA" id="ARBA00022723"/>
    </source>
</evidence>
<reference evidence="9" key="1">
    <citation type="submission" date="2022-10" db="EMBL/GenBank/DDBJ databases">
        <title>Genome assembly of Pristionchus species.</title>
        <authorList>
            <person name="Yoshida K."/>
            <person name="Sommer R.J."/>
        </authorList>
    </citation>
    <scope>NUCLEOTIDE SEQUENCE [LARGE SCALE GENOMIC DNA]</scope>
    <source>
        <strain evidence="9">RS5460</strain>
    </source>
</reference>
<organism evidence="8 9">
    <name type="scientific">Pristionchus mayeri</name>
    <dbReference type="NCBI Taxonomy" id="1317129"/>
    <lineage>
        <taxon>Eukaryota</taxon>
        <taxon>Metazoa</taxon>
        <taxon>Ecdysozoa</taxon>
        <taxon>Nematoda</taxon>
        <taxon>Chromadorea</taxon>
        <taxon>Rhabditida</taxon>
        <taxon>Rhabditina</taxon>
        <taxon>Diplogasteromorpha</taxon>
        <taxon>Diplogasteroidea</taxon>
        <taxon>Neodiplogasteridae</taxon>
        <taxon>Pristionchus</taxon>
    </lineage>
</organism>
<dbReference type="PRINTS" id="PR00463">
    <property type="entry name" value="EP450I"/>
</dbReference>
<evidence type="ECO:0000256" key="1">
    <source>
        <dbReference type="ARBA" id="ARBA00001971"/>
    </source>
</evidence>
<dbReference type="Pfam" id="PF00067">
    <property type="entry name" value="p450"/>
    <property type="match status" value="1"/>
</dbReference>
<proteinExistence type="inferred from homology"/>
<evidence type="ECO:0008006" key="10">
    <source>
        <dbReference type="Google" id="ProtNLM"/>
    </source>
</evidence>
<dbReference type="EMBL" id="BTRK01000006">
    <property type="protein sequence ID" value="GMR62187.1"/>
    <property type="molecule type" value="Genomic_DNA"/>
</dbReference>
<dbReference type="InterPro" id="IPR002401">
    <property type="entry name" value="Cyt_P450_E_grp-I"/>
</dbReference>
<gene>
    <name evidence="8" type="ORF">PMAYCL1PPCAC_32382</name>
</gene>
<evidence type="ECO:0000256" key="7">
    <source>
        <dbReference type="ARBA" id="ARBA00023033"/>
    </source>
</evidence>
<keyword evidence="5" id="KW-0560">Oxidoreductase</keyword>
<dbReference type="GO" id="GO:0005506">
    <property type="term" value="F:iron ion binding"/>
    <property type="evidence" value="ECO:0007669"/>
    <property type="project" value="InterPro"/>
</dbReference>
<evidence type="ECO:0000313" key="8">
    <source>
        <dbReference type="EMBL" id="GMR62187.1"/>
    </source>
</evidence>
<dbReference type="GO" id="GO:0004497">
    <property type="term" value="F:monooxygenase activity"/>
    <property type="evidence" value="ECO:0007669"/>
    <property type="project" value="UniProtKB-KW"/>
</dbReference>
<sequence>MICSNRDDPRILKLGEWTKKYGKTYGIMEGATRMVITSDLELVSEAFIKQFDNFYSRKGAILGSDVDKDQNIHLFLARGARWKQLRNISAPSFSITALKKIRPIVEDSVLNMVRIMEDRHLDGEAFNIHDFYCEYTTDTIGRLVMGQKESMYFRNPRVEVVKKIILRDFDMSIVHLRYAFPWITPVLRKIVRKVLPSLTSGIFRLRAEIRSAVEERMKNRESNPGIEDEDFIDLFLNAHDDGAEIGIAGDCGRSEAKVDKSLTIDEVVSQAMVFILAGFDTTANALVYTTWMLACNPGVMRKCQGEIDEVCGEESISYEDINNLRYLEAVCKETLRFFPLAAFANSRTCMNTTTIGGLEIEKG</sequence>
<dbReference type="SUPFAM" id="SSF48264">
    <property type="entry name" value="Cytochrome P450"/>
    <property type="match status" value="1"/>
</dbReference>
<comment type="caution">
    <text evidence="8">The sequence shown here is derived from an EMBL/GenBank/DDBJ whole genome shotgun (WGS) entry which is preliminary data.</text>
</comment>
<dbReference type="AlphaFoldDB" id="A0AAN5IDD7"/>
<evidence type="ECO:0000256" key="6">
    <source>
        <dbReference type="ARBA" id="ARBA00023004"/>
    </source>
</evidence>
<keyword evidence="4" id="KW-0479">Metal-binding</keyword>
<keyword evidence="9" id="KW-1185">Reference proteome</keyword>
<dbReference type="GO" id="GO:0016705">
    <property type="term" value="F:oxidoreductase activity, acting on paired donors, with incorporation or reduction of molecular oxygen"/>
    <property type="evidence" value="ECO:0007669"/>
    <property type="project" value="InterPro"/>
</dbReference>
<comment type="similarity">
    <text evidence="2">Belongs to the cytochrome P450 family.</text>
</comment>
<dbReference type="Proteomes" id="UP001328107">
    <property type="component" value="Unassembled WGS sequence"/>
</dbReference>
<dbReference type="InterPro" id="IPR001128">
    <property type="entry name" value="Cyt_P450"/>
</dbReference>
<dbReference type="InterPro" id="IPR036396">
    <property type="entry name" value="Cyt_P450_sf"/>
</dbReference>
<dbReference type="GO" id="GO:0020037">
    <property type="term" value="F:heme binding"/>
    <property type="evidence" value="ECO:0007669"/>
    <property type="project" value="InterPro"/>
</dbReference>
<dbReference type="PANTHER" id="PTHR24292">
    <property type="entry name" value="CYTOCHROME P450"/>
    <property type="match status" value="1"/>
</dbReference>
<dbReference type="InterPro" id="IPR050476">
    <property type="entry name" value="Insect_CytP450_Detox"/>
</dbReference>
<dbReference type="Gene3D" id="1.10.630.10">
    <property type="entry name" value="Cytochrome P450"/>
    <property type="match status" value="1"/>
</dbReference>
<evidence type="ECO:0000256" key="3">
    <source>
        <dbReference type="ARBA" id="ARBA00022617"/>
    </source>
</evidence>